<accession>A0A0R1LM05</accession>
<comment type="caution">
    <text evidence="9">The sequence shown here is derived from an EMBL/GenBank/DDBJ whole genome shotgun (WGS) entry which is preliminary data.</text>
</comment>
<evidence type="ECO:0000256" key="7">
    <source>
        <dbReference type="RuleBase" id="RU003942"/>
    </source>
</evidence>
<keyword evidence="6 8" id="KW-0472">Membrane</keyword>
<keyword evidence="10" id="KW-1185">Reference proteome</keyword>
<name>A0A0R1LM05_9LACO</name>
<dbReference type="Pfam" id="PF00893">
    <property type="entry name" value="Multi_Drug_Res"/>
    <property type="match status" value="1"/>
</dbReference>
<dbReference type="InterPro" id="IPR000390">
    <property type="entry name" value="Small_drug/metabolite_transptr"/>
</dbReference>
<dbReference type="EMBL" id="AZEE01000030">
    <property type="protein sequence ID" value="KRK96893.1"/>
    <property type="molecule type" value="Genomic_DNA"/>
</dbReference>
<evidence type="ECO:0000256" key="3">
    <source>
        <dbReference type="ARBA" id="ARBA00022475"/>
    </source>
</evidence>
<dbReference type="AlphaFoldDB" id="A0A0R1LM05"/>
<evidence type="ECO:0000313" key="10">
    <source>
        <dbReference type="Proteomes" id="UP000051160"/>
    </source>
</evidence>
<dbReference type="GO" id="GO:0022857">
    <property type="term" value="F:transmembrane transporter activity"/>
    <property type="evidence" value="ECO:0007669"/>
    <property type="project" value="InterPro"/>
</dbReference>
<evidence type="ECO:0000256" key="2">
    <source>
        <dbReference type="ARBA" id="ARBA00022448"/>
    </source>
</evidence>
<dbReference type="SUPFAM" id="SSF103481">
    <property type="entry name" value="Multidrug resistance efflux transporter EmrE"/>
    <property type="match status" value="1"/>
</dbReference>
<comment type="similarity">
    <text evidence="7">Belongs to the drug/metabolite transporter (DMT) superfamily. Small multidrug resistance (SMR) (TC 2.A.7.1) family.</text>
</comment>
<dbReference type="STRING" id="1423776.FD04_GL001744"/>
<evidence type="ECO:0000256" key="4">
    <source>
        <dbReference type="ARBA" id="ARBA00022692"/>
    </source>
</evidence>
<dbReference type="Proteomes" id="UP000051160">
    <property type="component" value="Unassembled WGS sequence"/>
</dbReference>
<feature type="transmembrane region" description="Helical" evidence="8">
    <location>
        <begin position="7"/>
        <end position="29"/>
    </location>
</feature>
<gene>
    <name evidence="9" type="ORF">FD04_GL001744</name>
</gene>
<evidence type="ECO:0000256" key="1">
    <source>
        <dbReference type="ARBA" id="ARBA00004651"/>
    </source>
</evidence>
<keyword evidence="3" id="KW-1003">Cell membrane</keyword>
<reference evidence="9 10" key="1">
    <citation type="journal article" date="2015" name="Genome Announc.">
        <title>Expanding the biotechnology potential of lactobacilli through comparative genomics of 213 strains and associated genera.</title>
        <authorList>
            <person name="Sun Z."/>
            <person name="Harris H.M."/>
            <person name="McCann A."/>
            <person name="Guo C."/>
            <person name="Argimon S."/>
            <person name="Zhang W."/>
            <person name="Yang X."/>
            <person name="Jeffery I.B."/>
            <person name="Cooney J.C."/>
            <person name="Kagawa T.F."/>
            <person name="Liu W."/>
            <person name="Song Y."/>
            <person name="Salvetti E."/>
            <person name="Wrobel A."/>
            <person name="Rasinkangas P."/>
            <person name="Parkhill J."/>
            <person name="Rea M.C."/>
            <person name="O'Sullivan O."/>
            <person name="Ritari J."/>
            <person name="Douillard F.P."/>
            <person name="Paul Ross R."/>
            <person name="Yang R."/>
            <person name="Briner A.E."/>
            <person name="Felis G.E."/>
            <person name="de Vos W.M."/>
            <person name="Barrangou R."/>
            <person name="Klaenhammer T.R."/>
            <person name="Caufield P.W."/>
            <person name="Cui Y."/>
            <person name="Zhang H."/>
            <person name="O'Toole P.W."/>
        </authorList>
    </citation>
    <scope>NUCLEOTIDE SEQUENCE [LARGE SCALE GENOMIC DNA]</scope>
    <source>
        <strain evidence="9 10">DSM 19909</strain>
    </source>
</reference>
<organism evidence="9 10">
    <name type="scientific">Secundilactobacillus odoratitofui DSM 19909 = JCM 15043</name>
    <dbReference type="NCBI Taxonomy" id="1423776"/>
    <lineage>
        <taxon>Bacteria</taxon>
        <taxon>Bacillati</taxon>
        <taxon>Bacillota</taxon>
        <taxon>Bacilli</taxon>
        <taxon>Lactobacillales</taxon>
        <taxon>Lactobacillaceae</taxon>
        <taxon>Secundilactobacillus</taxon>
    </lineage>
</organism>
<dbReference type="Gene3D" id="1.10.3730.20">
    <property type="match status" value="1"/>
</dbReference>
<dbReference type="PANTHER" id="PTHR30561">
    <property type="entry name" value="SMR FAMILY PROTON-DEPENDENT DRUG EFFLUX TRANSPORTER SUGE"/>
    <property type="match status" value="1"/>
</dbReference>
<dbReference type="PANTHER" id="PTHR30561:SF1">
    <property type="entry name" value="MULTIDRUG TRANSPORTER EMRE"/>
    <property type="match status" value="1"/>
</dbReference>
<keyword evidence="5 8" id="KW-1133">Transmembrane helix</keyword>
<evidence type="ECO:0000256" key="6">
    <source>
        <dbReference type="ARBA" id="ARBA00023136"/>
    </source>
</evidence>
<dbReference type="GO" id="GO:0005886">
    <property type="term" value="C:plasma membrane"/>
    <property type="evidence" value="ECO:0007669"/>
    <property type="project" value="UniProtKB-SubCell"/>
</dbReference>
<proteinExistence type="inferred from homology"/>
<dbReference type="InterPro" id="IPR037185">
    <property type="entry name" value="EmrE-like"/>
</dbReference>
<feature type="transmembrane region" description="Helical" evidence="8">
    <location>
        <begin position="35"/>
        <end position="53"/>
    </location>
</feature>
<evidence type="ECO:0000256" key="8">
    <source>
        <dbReference type="SAM" id="Phobius"/>
    </source>
</evidence>
<sequence length="75" mass="8282">MRVVPLSVAYGLWTGSGTFLTAILGVVVFHETLTIGQIFGLVLLVIGVVALNWSGEAEEELDYEQLQIDEKFDIR</sequence>
<dbReference type="InterPro" id="IPR045324">
    <property type="entry name" value="Small_multidrug_res"/>
</dbReference>
<evidence type="ECO:0008006" key="11">
    <source>
        <dbReference type="Google" id="ProtNLM"/>
    </source>
</evidence>
<evidence type="ECO:0000313" key="9">
    <source>
        <dbReference type="EMBL" id="KRK96893.1"/>
    </source>
</evidence>
<protein>
    <recommendedName>
        <fullName evidence="11">EamA domain-containing protein</fullName>
    </recommendedName>
</protein>
<dbReference type="PATRIC" id="fig|1423776.4.peg.1769"/>
<keyword evidence="2" id="KW-0813">Transport</keyword>
<keyword evidence="4 7" id="KW-0812">Transmembrane</keyword>
<evidence type="ECO:0000256" key="5">
    <source>
        <dbReference type="ARBA" id="ARBA00022989"/>
    </source>
</evidence>
<comment type="subcellular location">
    <subcellularLocation>
        <location evidence="1 7">Cell membrane</location>
        <topology evidence="1 7">Multi-pass membrane protein</topology>
    </subcellularLocation>
</comment>